<accession>A0A0M1VUL0</accession>
<dbReference type="CDD" id="cd06911">
    <property type="entry name" value="VirB9_CagX_TrbG"/>
    <property type="match status" value="1"/>
</dbReference>
<keyword evidence="2 3" id="KW-0732">Signal</keyword>
<evidence type="ECO:0000313" key="5">
    <source>
        <dbReference type="Proteomes" id="UP000004925"/>
    </source>
</evidence>
<dbReference type="HOGENOM" id="CLU_058585_1_2_0"/>
<dbReference type="Gene3D" id="2.60.40.2500">
    <property type="match status" value="1"/>
</dbReference>
<dbReference type="InterPro" id="IPR033645">
    <property type="entry name" value="VirB9/CagX/TrbG_C"/>
</dbReference>
<dbReference type="InterPro" id="IPR010258">
    <property type="entry name" value="Conjugal_tfr_TrbG/VirB9/CagX"/>
</dbReference>
<protein>
    <submittedName>
        <fullName evidence="4">P-type conjugative transfer protein TrbG</fullName>
    </submittedName>
</protein>
<proteinExistence type="inferred from homology"/>
<evidence type="ECO:0000313" key="4">
    <source>
        <dbReference type="EMBL" id="EEO40310.1"/>
    </source>
</evidence>
<reference evidence="4 5" key="1">
    <citation type="submission" date="2011-10" db="EMBL/GenBank/DDBJ databases">
        <title>The Genome Sequence of Fusobacterium sp. 4_1_13.</title>
        <authorList>
            <consortium name="The Broad Institute Genome Sequencing Platform"/>
            <person name="Earl A."/>
            <person name="Ward D."/>
            <person name="Feldgarden M."/>
            <person name="Gevers D."/>
            <person name="Strauss J."/>
            <person name="Ambrose C."/>
            <person name="Allen-Vercoe E."/>
            <person name="Young S.K."/>
            <person name="Zeng Q."/>
            <person name="Gargeya S."/>
            <person name="Fitzgerald M."/>
            <person name="Haas B."/>
            <person name="Abouelleil A."/>
            <person name="Alvarado L."/>
            <person name="Arachchi H.M."/>
            <person name="Berlin A."/>
            <person name="Brown A."/>
            <person name="Chapman S.B."/>
            <person name="Chen Z."/>
            <person name="Dunbar C."/>
            <person name="Freedman E."/>
            <person name="Gearin G."/>
            <person name="Goldberg J."/>
            <person name="Griggs A."/>
            <person name="Gujja S."/>
            <person name="Heiman D."/>
            <person name="Howarth C."/>
            <person name="Larson L."/>
            <person name="Lui A."/>
            <person name="MacDonald P.J."/>
            <person name="Montmayeur A."/>
            <person name="Murphy C."/>
            <person name="Neiman D."/>
            <person name="Pearson M."/>
            <person name="Priest M."/>
            <person name="Roberts A."/>
            <person name="Saif S."/>
            <person name="Shea T."/>
            <person name="Shenoy N."/>
            <person name="Sisk P."/>
            <person name="Stolte C."/>
            <person name="Sykes S."/>
            <person name="Wortman J."/>
            <person name="Nusbaum C."/>
            <person name="Birren B."/>
        </authorList>
    </citation>
    <scope>NUCLEOTIDE SEQUENCE [LARGE SCALE GENOMIC DNA]</scope>
    <source>
        <strain evidence="4 5">4_1_13</strain>
    </source>
</reference>
<gene>
    <name evidence="4" type="ORF">FSCG_01023</name>
</gene>
<organism evidence="4 5">
    <name type="scientific">Fusobacterium vincentii 4_1_13</name>
    <dbReference type="NCBI Taxonomy" id="469606"/>
    <lineage>
        <taxon>Bacteria</taxon>
        <taxon>Fusobacteriati</taxon>
        <taxon>Fusobacteriota</taxon>
        <taxon>Fusobacteriia</taxon>
        <taxon>Fusobacteriales</taxon>
        <taxon>Fusobacteriaceae</taxon>
        <taxon>Fusobacterium</taxon>
    </lineage>
</organism>
<dbReference type="Pfam" id="PF03524">
    <property type="entry name" value="CagX"/>
    <property type="match status" value="1"/>
</dbReference>
<dbReference type="Proteomes" id="UP000004925">
    <property type="component" value="Unassembled WGS sequence"/>
</dbReference>
<dbReference type="EMBL" id="ACDE02000019">
    <property type="protein sequence ID" value="EEO40310.1"/>
    <property type="molecule type" value="Genomic_DNA"/>
</dbReference>
<name>A0A0M1VUL0_FUSVC</name>
<dbReference type="RefSeq" id="WP_008803013.1">
    <property type="nucleotide sequence ID" value="NZ_KQ235737.1"/>
</dbReference>
<dbReference type="eggNOG" id="COG3504">
    <property type="taxonomic scope" value="Bacteria"/>
</dbReference>
<evidence type="ECO:0000256" key="3">
    <source>
        <dbReference type="SAM" id="SignalP"/>
    </source>
</evidence>
<evidence type="ECO:0000256" key="2">
    <source>
        <dbReference type="ARBA" id="ARBA00022729"/>
    </source>
</evidence>
<sequence>MKKKIFLLFILASLTAISNDNLELLNEIMPSKNAKIVSGYKTAKDGVQTVFVYDENAMYTVYARVSYLTTIMLQPGETVTFVGGGDTSRWRRATGTTGSSEGMREVIYIKPLYTGLKTNLVINTNKRSYQINLISDKTLYNPLIKWDYPQDEFLAMEAQKKFIEERENSQETIMDPTSLDYGYTLSTNKYNFAPQQVFNDSKKTYIQLKENIQEMPSLYIKDGNKLLLVNYRTKGNYLIVDRHFTEAELRIDNKKVIIKKKK</sequence>
<comment type="similarity">
    <text evidence="1">Belongs to the TrbG/VirB9 family.</text>
</comment>
<feature type="chain" id="PRO_5005625025" evidence="3">
    <location>
        <begin position="19"/>
        <end position="262"/>
    </location>
</feature>
<evidence type="ECO:0000256" key="1">
    <source>
        <dbReference type="ARBA" id="ARBA00006135"/>
    </source>
</evidence>
<comment type="caution">
    <text evidence="4">The sequence shown here is derived from an EMBL/GenBank/DDBJ whole genome shotgun (WGS) entry which is preliminary data.</text>
</comment>
<dbReference type="InterPro" id="IPR038161">
    <property type="entry name" value="VirB9/CagX/TrbG_C_sf"/>
</dbReference>
<dbReference type="AlphaFoldDB" id="A0A0M1VUL0"/>
<feature type="signal peptide" evidence="3">
    <location>
        <begin position="1"/>
        <end position="18"/>
    </location>
</feature>